<organism evidence="1 2">
    <name type="scientific">Acinetobacter guillouiae</name>
    <name type="common">Acinetobacter genomosp. 11</name>
    <dbReference type="NCBI Taxonomy" id="106649"/>
    <lineage>
        <taxon>Bacteria</taxon>
        <taxon>Pseudomonadati</taxon>
        <taxon>Pseudomonadota</taxon>
        <taxon>Gammaproteobacteria</taxon>
        <taxon>Moraxellales</taxon>
        <taxon>Moraxellaceae</taxon>
        <taxon>Acinetobacter</taxon>
    </lineage>
</organism>
<protein>
    <submittedName>
        <fullName evidence="1">Uncharacterized protein</fullName>
    </submittedName>
</protein>
<accession>A0A8X8KFW9</accession>
<dbReference type="AlphaFoldDB" id="A0A8X8KFW9"/>
<dbReference type="RefSeq" id="WP_234623666.1">
    <property type="nucleotide sequence ID" value="NZ_JAHWXT010000004.1"/>
</dbReference>
<evidence type="ECO:0000313" key="1">
    <source>
        <dbReference type="EMBL" id="MCF0265490.1"/>
    </source>
</evidence>
<dbReference type="Proteomes" id="UP000887320">
    <property type="component" value="Unassembled WGS sequence"/>
</dbReference>
<name>A0A8X8KFW9_ACIGI</name>
<reference evidence="1" key="1">
    <citation type="submission" date="2021-07" db="EMBL/GenBank/DDBJ databases">
        <authorList>
            <person name="Fernandez M."/>
            <person name="Pereira P."/>
            <person name="Torres Tejerizo G.A."/>
            <person name="Gonzalez P."/>
            <person name="Agostini E."/>
        </authorList>
    </citation>
    <scope>NUCLEOTIDE SEQUENCE</scope>
    <source>
        <strain evidence="1">SFC 500-1A</strain>
    </source>
</reference>
<dbReference type="EMBL" id="JAHWXT010000004">
    <property type="protein sequence ID" value="MCF0265490.1"/>
    <property type="molecule type" value="Genomic_DNA"/>
</dbReference>
<proteinExistence type="predicted"/>
<evidence type="ECO:0000313" key="2">
    <source>
        <dbReference type="Proteomes" id="UP000887320"/>
    </source>
</evidence>
<gene>
    <name evidence="1" type="ORF">KW868_13630</name>
</gene>
<sequence length="95" mass="10772">MQQNEIDGVGIVNQNFKSLIESMMNVGFDFGDCGPTIFTLELTTDQLNNVVDTIGFDHPYLIAKFDTTAYNLDNGKQGDPIKREYTFLQFKLVEK</sequence>
<comment type="caution">
    <text evidence="1">The sequence shown here is derived from an EMBL/GenBank/DDBJ whole genome shotgun (WGS) entry which is preliminary data.</text>
</comment>